<proteinExistence type="predicted"/>
<dbReference type="InterPro" id="IPR036634">
    <property type="entry name" value="PRD_sf"/>
</dbReference>
<keyword evidence="1" id="KW-0677">Repeat</keyword>
<dbReference type="RefSeq" id="WP_200807642.1">
    <property type="nucleotide sequence ID" value="NZ_AP024883.1"/>
</dbReference>
<comment type="caution">
    <text evidence="3">The sequence shown here is derived from an EMBL/GenBank/DDBJ whole genome shotgun (WGS) entry which is preliminary data.</text>
</comment>
<dbReference type="SUPFAM" id="SSF63520">
    <property type="entry name" value="PTS-regulatory domain, PRD"/>
    <property type="match status" value="2"/>
</dbReference>
<evidence type="ECO:0000256" key="1">
    <source>
        <dbReference type="ARBA" id="ARBA00022737"/>
    </source>
</evidence>
<dbReference type="EMBL" id="JAWRCO010000001">
    <property type="protein sequence ID" value="MDW6004103.1"/>
    <property type="molecule type" value="Genomic_DNA"/>
</dbReference>
<dbReference type="Pfam" id="PF00874">
    <property type="entry name" value="PRD"/>
    <property type="match status" value="2"/>
</dbReference>
<dbReference type="Gene3D" id="2.30.24.10">
    <property type="entry name" value="CAT RNA-binding domain"/>
    <property type="match status" value="1"/>
</dbReference>
<gene>
    <name evidence="3" type="ORF">SBX37_14680</name>
</gene>
<protein>
    <submittedName>
        <fullName evidence="3">PRD domain-containing protein</fullName>
    </submittedName>
</protein>
<feature type="domain" description="PRD" evidence="2">
    <location>
        <begin position="187"/>
        <end position="296"/>
    </location>
</feature>
<organism evidence="3 4">
    <name type="scientific">Vibrio mangrovi</name>
    <dbReference type="NCBI Taxonomy" id="474394"/>
    <lineage>
        <taxon>Bacteria</taxon>
        <taxon>Pseudomonadati</taxon>
        <taxon>Pseudomonadota</taxon>
        <taxon>Gammaproteobacteria</taxon>
        <taxon>Vibrionales</taxon>
        <taxon>Vibrionaceae</taxon>
        <taxon>Vibrio</taxon>
    </lineage>
</organism>
<dbReference type="Gene3D" id="1.10.1790.10">
    <property type="entry name" value="PRD domain"/>
    <property type="match status" value="2"/>
</dbReference>
<evidence type="ECO:0000313" key="4">
    <source>
        <dbReference type="Proteomes" id="UP001283366"/>
    </source>
</evidence>
<keyword evidence="4" id="KW-1185">Reference proteome</keyword>
<dbReference type="InterPro" id="IPR050661">
    <property type="entry name" value="BglG_antiterminators"/>
</dbReference>
<dbReference type="InterPro" id="IPR036650">
    <property type="entry name" value="CAT_RNA-bd_dom_sf"/>
</dbReference>
<dbReference type="Pfam" id="PF03123">
    <property type="entry name" value="CAT_RBD"/>
    <property type="match status" value="1"/>
</dbReference>
<dbReference type="NCBIfam" id="NF046042">
    <property type="entry name" value="LicT"/>
    <property type="match status" value="1"/>
</dbReference>
<dbReference type="PANTHER" id="PTHR30185">
    <property type="entry name" value="CRYPTIC BETA-GLUCOSIDE BGL OPERON ANTITERMINATOR"/>
    <property type="match status" value="1"/>
</dbReference>
<dbReference type="InterPro" id="IPR011608">
    <property type="entry name" value="PRD"/>
</dbReference>
<dbReference type="SMART" id="SM01061">
    <property type="entry name" value="CAT_RBD"/>
    <property type="match status" value="1"/>
</dbReference>
<dbReference type="PROSITE" id="PS51372">
    <property type="entry name" value="PRD_2"/>
    <property type="match status" value="2"/>
</dbReference>
<accession>A0ABU4IAX1</accession>
<dbReference type="Proteomes" id="UP001283366">
    <property type="component" value="Unassembled WGS sequence"/>
</dbReference>
<evidence type="ECO:0000313" key="3">
    <source>
        <dbReference type="EMBL" id="MDW6004103.1"/>
    </source>
</evidence>
<sequence>MDKPNRQDSPDTPNMHVEKVLNNNVVISLDPEGHEVVVMGKGLGFQMKPGMTLDASKIEKVFSLEQTNDGSIDSQYHELLKRIPVELLMATENIIELAQKTLPGEIHPSVRISLADHLYFAIERYVQGKSVKNVMLWEIKKLYPSEYKVGQEALHLIKKASGIQFEEDEAGFIALHIVNAQLSDDMHNTMEITNLIRDIIQMIKYQLRIDMDEESINYQRLVTHLKFFAHRLLHRSSVQNDDDTLFQSVRLQYPQAFECTQKIYLYVEQKFRHAMTQEEMMFLTIHIERVRRQQDA</sequence>
<feature type="domain" description="PRD" evidence="2">
    <location>
        <begin position="82"/>
        <end position="186"/>
    </location>
</feature>
<reference evidence="3 4" key="1">
    <citation type="submission" date="2023-11" db="EMBL/GenBank/DDBJ databases">
        <title>Plant-associative lifestyle of Vibrio porteresiae and its evolutionary dynamics.</title>
        <authorList>
            <person name="Rameshkumar N."/>
            <person name="Kirti K."/>
        </authorList>
    </citation>
    <scope>NUCLEOTIDE SEQUENCE [LARGE SCALE GENOMIC DNA]</scope>
    <source>
        <strain evidence="3 4">MSSRF38</strain>
    </source>
</reference>
<name>A0ABU4IAX1_9VIBR</name>
<dbReference type="SUPFAM" id="SSF50151">
    <property type="entry name" value="SacY-like RNA-binding domain"/>
    <property type="match status" value="1"/>
</dbReference>
<dbReference type="InterPro" id="IPR004341">
    <property type="entry name" value="CAT_RNA-bd_dom"/>
</dbReference>
<evidence type="ECO:0000259" key="2">
    <source>
        <dbReference type="PROSITE" id="PS51372"/>
    </source>
</evidence>
<dbReference type="PANTHER" id="PTHR30185:SF15">
    <property type="entry name" value="CRYPTIC BETA-GLUCOSIDE BGL OPERON ANTITERMINATOR"/>
    <property type="match status" value="1"/>
</dbReference>